<organism evidence="1 2">
    <name type="scientific">Bradyrhizobium lablabi</name>
    <dbReference type="NCBI Taxonomy" id="722472"/>
    <lineage>
        <taxon>Bacteria</taxon>
        <taxon>Pseudomonadati</taxon>
        <taxon>Pseudomonadota</taxon>
        <taxon>Alphaproteobacteria</taxon>
        <taxon>Hyphomicrobiales</taxon>
        <taxon>Nitrobacteraceae</taxon>
        <taxon>Bradyrhizobium</taxon>
    </lineage>
</organism>
<dbReference type="EMBL" id="LLYB01000082">
    <property type="protein sequence ID" value="KRR21186.1"/>
    <property type="molecule type" value="Genomic_DNA"/>
</dbReference>
<comment type="caution">
    <text evidence="1">The sequence shown here is derived from an EMBL/GenBank/DDBJ whole genome shotgun (WGS) entry which is preliminary data.</text>
</comment>
<evidence type="ECO:0000313" key="1">
    <source>
        <dbReference type="EMBL" id="KRR21186.1"/>
    </source>
</evidence>
<gene>
    <name evidence="1" type="ORF">CQ14_22230</name>
</gene>
<proteinExistence type="predicted"/>
<accession>A0A0R3MLU9</accession>
<dbReference type="AlphaFoldDB" id="A0A0R3MLU9"/>
<reference evidence="1 2" key="1">
    <citation type="submission" date="2014-03" db="EMBL/GenBank/DDBJ databases">
        <title>Bradyrhizobium valentinum sp. nov., isolated from effective nodules of Lupinus mariae-josephae, a lupine endemic of basic-lime soils in Eastern Spain.</title>
        <authorList>
            <person name="Duran D."/>
            <person name="Rey L."/>
            <person name="Navarro A."/>
            <person name="Busquets A."/>
            <person name="Imperial J."/>
            <person name="Ruiz-Argueso T."/>
        </authorList>
    </citation>
    <scope>NUCLEOTIDE SEQUENCE [LARGE SCALE GENOMIC DNA]</scope>
    <source>
        <strain evidence="1 2">CCBAU 23086</strain>
    </source>
</reference>
<evidence type="ECO:0000313" key="2">
    <source>
        <dbReference type="Proteomes" id="UP000051660"/>
    </source>
</evidence>
<protein>
    <submittedName>
        <fullName evidence="1">Uncharacterized protein</fullName>
    </submittedName>
</protein>
<sequence length="89" mass="9569">MKTRPRQMFLPVDAGEPRLCSLMIRPHVGAAMAANRADEQGLQIGQPQALGPAVSVYHNRMRALVVAAAHMQPASAGPPHLPKGDRLLK</sequence>
<name>A0A0R3MLU9_9BRAD</name>
<dbReference type="Proteomes" id="UP000051660">
    <property type="component" value="Unassembled WGS sequence"/>
</dbReference>